<dbReference type="EMBL" id="DSVQ01000012">
    <property type="protein sequence ID" value="HGT39617.1"/>
    <property type="molecule type" value="Genomic_DNA"/>
</dbReference>
<gene>
    <name evidence="2" type="ORF">ENS64_10195</name>
</gene>
<dbReference type="InterPro" id="IPR003594">
    <property type="entry name" value="HATPase_dom"/>
</dbReference>
<dbReference type="Gene3D" id="3.30.565.10">
    <property type="entry name" value="Histidine kinase-like ATPase, C-terminal domain"/>
    <property type="match status" value="1"/>
</dbReference>
<accession>A0A7C4LNN3</accession>
<dbReference type="AlphaFoldDB" id="A0A7C4LNN3"/>
<evidence type="ECO:0000259" key="1">
    <source>
        <dbReference type="Pfam" id="PF13581"/>
    </source>
</evidence>
<proteinExistence type="predicted"/>
<protein>
    <recommendedName>
        <fullName evidence="1">Histidine kinase/HSP90-like ATPase domain-containing protein</fullName>
    </recommendedName>
</protein>
<organism evidence="2">
    <name type="scientific">Schlesneria paludicola</name>
    <dbReference type="NCBI Taxonomy" id="360056"/>
    <lineage>
        <taxon>Bacteria</taxon>
        <taxon>Pseudomonadati</taxon>
        <taxon>Planctomycetota</taxon>
        <taxon>Planctomycetia</taxon>
        <taxon>Planctomycetales</taxon>
        <taxon>Planctomycetaceae</taxon>
        <taxon>Schlesneria</taxon>
    </lineage>
</organism>
<dbReference type="InterPro" id="IPR036890">
    <property type="entry name" value="HATPase_C_sf"/>
</dbReference>
<sequence>MVSLWGTCQNAGVGGHLSECGSWSGVQGTDTMCRLGVWRETADVVDAVRRMAACLRPQLAVDPATDVGSCRPDDLLLASDIALRADFPTMDHPCPLPLVLLVVDDAGSVPLPATWEAVIVGLIRRSHFAEDLAVALELHGEPCAVDPDAVLLASGLVRCDRCEALSNDRRLAFAAARRLRRCLQHGGGVQPAWAARLSAAAFECLENAMFHGNLELSTALQRTGAVDAYAALCEQRQRQQPYRDRRVWLTTRLTPHELQLSVRDEGLGFDIGRWEALAEPAAVTAMGLAGRGWRVLHRFCDAVRYNATGTEVSLQAALSRSCSPFTSPGSRP</sequence>
<name>A0A7C4LNN3_9PLAN</name>
<dbReference type="Pfam" id="PF13581">
    <property type="entry name" value="HATPase_c_2"/>
    <property type="match status" value="1"/>
</dbReference>
<comment type="caution">
    <text evidence="2">The sequence shown here is derived from an EMBL/GenBank/DDBJ whole genome shotgun (WGS) entry which is preliminary data.</text>
</comment>
<reference evidence="2" key="1">
    <citation type="journal article" date="2020" name="mSystems">
        <title>Genome- and Community-Level Interaction Insights into Carbon Utilization and Element Cycling Functions of Hydrothermarchaeota in Hydrothermal Sediment.</title>
        <authorList>
            <person name="Zhou Z."/>
            <person name="Liu Y."/>
            <person name="Xu W."/>
            <person name="Pan J."/>
            <person name="Luo Z.H."/>
            <person name="Li M."/>
        </authorList>
    </citation>
    <scope>NUCLEOTIDE SEQUENCE [LARGE SCALE GENOMIC DNA]</scope>
    <source>
        <strain evidence="2">SpSt-508</strain>
    </source>
</reference>
<dbReference type="SUPFAM" id="SSF55874">
    <property type="entry name" value="ATPase domain of HSP90 chaperone/DNA topoisomerase II/histidine kinase"/>
    <property type="match status" value="1"/>
</dbReference>
<evidence type="ECO:0000313" key="2">
    <source>
        <dbReference type="EMBL" id="HGT39617.1"/>
    </source>
</evidence>
<feature type="domain" description="Histidine kinase/HSP90-like ATPase" evidence="1">
    <location>
        <begin position="174"/>
        <end position="315"/>
    </location>
</feature>